<dbReference type="PANTHER" id="PTHR18968:SF129">
    <property type="entry name" value="ACETOLACTATE SYNTHASE"/>
    <property type="match status" value="1"/>
</dbReference>
<dbReference type="InterPro" id="IPR045229">
    <property type="entry name" value="TPP_enz"/>
</dbReference>
<comment type="similarity">
    <text evidence="1 3">Belongs to the TPP enzyme family.</text>
</comment>
<dbReference type="GO" id="GO:0009097">
    <property type="term" value="P:isoleucine biosynthetic process"/>
    <property type="evidence" value="ECO:0007669"/>
    <property type="project" value="TreeGrafter"/>
</dbReference>
<dbReference type="SUPFAM" id="SSF52467">
    <property type="entry name" value="DHS-like NAD/FAD-binding domain"/>
    <property type="match status" value="1"/>
</dbReference>
<dbReference type="OrthoDB" id="6837at2157"/>
<keyword evidence="8" id="KW-1185">Reference proteome</keyword>
<dbReference type="GO" id="GO:0003984">
    <property type="term" value="F:acetolactate synthase activity"/>
    <property type="evidence" value="ECO:0007669"/>
    <property type="project" value="TreeGrafter"/>
</dbReference>
<evidence type="ECO:0000256" key="3">
    <source>
        <dbReference type="RuleBase" id="RU362132"/>
    </source>
</evidence>
<feature type="domain" description="Thiamine pyrophosphate enzyme N-terminal TPP-binding" evidence="6">
    <location>
        <begin position="1"/>
        <end position="115"/>
    </location>
</feature>
<dbReference type="NCBIfam" id="NF006187">
    <property type="entry name" value="PRK08322.1"/>
    <property type="match status" value="1"/>
</dbReference>
<dbReference type="InterPro" id="IPR012001">
    <property type="entry name" value="Thiamin_PyroP_enz_TPP-bd_dom"/>
</dbReference>
<dbReference type="Pfam" id="PF00205">
    <property type="entry name" value="TPP_enzyme_M"/>
    <property type="match status" value="1"/>
</dbReference>
<dbReference type="Pfam" id="PF02776">
    <property type="entry name" value="TPP_enzyme_N"/>
    <property type="match status" value="1"/>
</dbReference>
<evidence type="ECO:0000256" key="2">
    <source>
        <dbReference type="ARBA" id="ARBA00023052"/>
    </source>
</evidence>
<dbReference type="GO" id="GO:0009099">
    <property type="term" value="P:L-valine biosynthetic process"/>
    <property type="evidence" value="ECO:0007669"/>
    <property type="project" value="TreeGrafter"/>
</dbReference>
<dbReference type="Pfam" id="PF02775">
    <property type="entry name" value="TPP_enzyme_C"/>
    <property type="match status" value="1"/>
</dbReference>
<evidence type="ECO:0000259" key="5">
    <source>
        <dbReference type="Pfam" id="PF02775"/>
    </source>
</evidence>
<dbReference type="SUPFAM" id="SSF52518">
    <property type="entry name" value="Thiamin diphosphate-binding fold (THDP-binding)"/>
    <property type="match status" value="2"/>
</dbReference>
<evidence type="ECO:0000313" key="7">
    <source>
        <dbReference type="EMBL" id="QLG62317.1"/>
    </source>
</evidence>
<dbReference type="InterPro" id="IPR011766">
    <property type="entry name" value="TPP_enzyme_TPP-bd"/>
</dbReference>
<dbReference type="InterPro" id="IPR012000">
    <property type="entry name" value="Thiamin_PyroP_enz_cen_dom"/>
</dbReference>
<dbReference type="EMBL" id="CP058579">
    <property type="protein sequence ID" value="QLG62317.1"/>
    <property type="molecule type" value="Genomic_DNA"/>
</dbReference>
<dbReference type="GeneID" id="56038092"/>
<dbReference type="RefSeq" id="WP_179268902.1">
    <property type="nucleotide sequence ID" value="NZ_CP058579.1"/>
</dbReference>
<dbReference type="GO" id="GO:0000287">
    <property type="term" value="F:magnesium ion binding"/>
    <property type="evidence" value="ECO:0007669"/>
    <property type="project" value="InterPro"/>
</dbReference>
<accession>A0A7D5QAB9</accession>
<evidence type="ECO:0000259" key="4">
    <source>
        <dbReference type="Pfam" id="PF00205"/>
    </source>
</evidence>
<reference evidence="7 8" key="1">
    <citation type="submission" date="2020-06" db="EMBL/GenBank/DDBJ databases">
        <title>NJ-3-1, isolated from saline soil.</title>
        <authorList>
            <person name="Cui H.L."/>
            <person name="Shi X."/>
        </authorList>
    </citation>
    <scope>NUCLEOTIDE SEQUENCE [LARGE SCALE GENOMIC DNA]</scope>
    <source>
        <strain evidence="7 8">NJ-3-1</strain>
    </source>
</reference>
<feature type="domain" description="Thiamine pyrophosphate enzyme TPP-binding" evidence="5">
    <location>
        <begin position="376"/>
        <end position="520"/>
    </location>
</feature>
<feature type="domain" description="Thiamine pyrophosphate enzyme central" evidence="4">
    <location>
        <begin position="187"/>
        <end position="321"/>
    </location>
</feature>
<keyword evidence="2 3" id="KW-0786">Thiamine pyrophosphate</keyword>
<dbReference type="Proteomes" id="UP000509626">
    <property type="component" value="Chromosome"/>
</dbReference>
<dbReference type="Gene3D" id="3.40.50.970">
    <property type="match status" value="2"/>
</dbReference>
<gene>
    <name evidence="7" type="ORF">HUG12_11495</name>
</gene>
<dbReference type="GO" id="GO:0050660">
    <property type="term" value="F:flavin adenine dinucleotide binding"/>
    <property type="evidence" value="ECO:0007669"/>
    <property type="project" value="TreeGrafter"/>
</dbReference>
<dbReference type="GO" id="GO:0030976">
    <property type="term" value="F:thiamine pyrophosphate binding"/>
    <property type="evidence" value="ECO:0007669"/>
    <property type="project" value="InterPro"/>
</dbReference>
<dbReference type="InterPro" id="IPR029061">
    <property type="entry name" value="THDP-binding"/>
</dbReference>
<protein>
    <submittedName>
        <fullName evidence="7">Acetolactate synthase large subunit</fullName>
    </submittedName>
</protein>
<dbReference type="CDD" id="cd07035">
    <property type="entry name" value="TPP_PYR_POX_like"/>
    <property type="match status" value="1"/>
</dbReference>
<dbReference type="GO" id="GO:0044272">
    <property type="term" value="P:sulfur compound biosynthetic process"/>
    <property type="evidence" value="ECO:0007669"/>
    <property type="project" value="UniProtKB-ARBA"/>
</dbReference>
<evidence type="ECO:0000256" key="1">
    <source>
        <dbReference type="ARBA" id="ARBA00007812"/>
    </source>
</evidence>
<dbReference type="Gene3D" id="3.40.50.1220">
    <property type="entry name" value="TPP-binding domain"/>
    <property type="match status" value="1"/>
</dbReference>
<dbReference type="FunFam" id="3.40.50.970:FF:000007">
    <property type="entry name" value="Acetolactate synthase"/>
    <property type="match status" value="1"/>
</dbReference>
<evidence type="ECO:0000313" key="8">
    <source>
        <dbReference type="Proteomes" id="UP000509626"/>
    </source>
</evidence>
<dbReference type="GO" id="GO:0005948">
    <property type="term" value="C:acetolactate synthase complex"/>
    <property type="evidence" value="ECO:0007669"/>
    <property type="project" value="TreeGrafter"/>
</dbReference>
<name>A0A7D5QAB9_9EURY</name>
<proteinExistence type="inferred from homology"/>
<dbReference type="PANTHER" id="PTHR18968">
    <property type="entry name" value="THIAMINE PYROPHOSPHATE ENZYMES"/>
    <property type="match status" value="1"/>
</dbReference>
<dbReference type="KEGG" id="halu:HUG12_11495"/>
<sequence length="530" mass="55985">MTVSDLVVRCLEAEGVEYVFGLPGEELEDLLFSLRDSEVTFVPTRHEQGAAFMANVHGRLTGEAGVCLATLGPGATNLITGVADAQLDKAPLVAITGQGGRERLHKESHQRLDVVHAFEPLVKWNAQLSDAAATAETVRKAFKVAEYEKPGATHVEVPEDVAAESTGAEPLPTRDAVTRPAPAEGAISAAVETLEAAERPLVLAGNGAVRTDAADALRSFVDSTGIPVVATYMGKGALSDRDERSLMTIDSGPDGEAAGAVERADCVLAVGYDIAEHDPAGWNPDRDKRVVHLDSEPAEVYAHYVPDVEIVADPSTGLSRLAESMGSRWDAWCVDAHERVYEHATERPQAADPVTVTNTLPFLREAMADGDVLISDVGSHKLAIARDFPTYEPGRCVISNGLASMGIAVPGGLAADLALEDDVVVATGDGGFLMNAAELETATRLGCSFTVVVYRDGEYGVVAEHQQQHRGESVGTRFGNPDLVAFAESFGVSATRAETLGGFADALDAVEADELSLVEVVLSEPPDRRA</sequence>
<dbReference type="InterPro" id="IPR029035">
    <property type="entry name" value="DHS-like_NAD/FAD-binding_dom"/>
</dbReference>
<evidence type="ECO:0000259" key="6">
    <source>
        <dbReference type="Pfam" id="PF02776"/>
    </source>
</evidence>
<dbReference type="AlphaFoldDB" id="A0A7D5QAB9"/>
<organism evidence="7 8">
    <name type="scientific">Halorarum salinum</name>
    <dbReference type="NCBI Taxonomy" id="2743089"/>
    <lineage>
        <taxon>Archaea</taxon>
        <taxon>Methanobacteriati</taxon>
        <taxon>Methanobacteriota</taxon>
        <taxon>Stenosarchaea group</taxon>
        <taxon>Halobacteria</taxon>
        <taxon>Halobacteriales</taxon>
        <taxon>Haloferacaceae</taxon>
        <taxon>Halorarum</taxon>
    </lineage>
</organism>